<sequence length="110" mass="12240">MKKLLPILAIAISAVAIPVHGQTRRIPDDARRAEIGPIDVSHLAVWSQTTRLAPGTRILDRDNRYITPSAVPDGAVARLRYNNDSSLRDIWLLTDVEISRTDPQPAWPKP</sequence>
<name>A0A8B6XC27_9BURK</name>
<proteinExistence type="predicted"/>
<evidence type="ECO:0000313" key="2">
    <source>
        <dbReference type="RefSeq" id="WP_156924284.1"/>
    </source>
</evidence>
<dbReference type="OrthoDB" id="7019622at2"/>
<protein>
    <submittedName>
        <fullName evidence="2">Uncharacterized protein</fullName>
    </submittedName>
</protein>
<organism evidence="1 2">
    <name type="scientific">Derxia gummosa DSM 723</name>
    <dbReference type="NCBI Taxonomy" id="1121388"/>
    <lineage>
        <taxon>Bacteria</taxon>
        <taxon>Pseudomonadati</taxon>
        <taxon>Pseudomonadota</taxon>
        <taxon>Betaproteobacteria</taxon>
        <taxon>Burkholderiales</taxon>
        <taxon>Alcaligenaceae</taxon>
        <taxon>Derxia</taxon>
    </lineage>
</organism>
<reference evidence="2" key="1">
    <citation type="submission" date="2025-08" db="UniProtKB">
        <authorList>
            <consortium name="RefSeq"/>
        </authorList>
    </citation>
    <scope>IDENTIFICATION</scope>
</reference>
<dbReference type="RefSeq" id="WP_156924284.1">
    <property type="nucleotide sequence ID" value="NZ_AXWS01000007.1"/>
</dbReference>
<dbReference type="AlphaFoldDB" id="A0A8B6XC27"/>
<keyword evidence="1" id="KW-1185">Reference proteome</keyword>
<dbReference type="Proteomes" id="UP000675920">
    <property type="component" value="Unplaced"/>
</dbReference>
<evidence type="ECO:0000313" key="1">
    <source>
        <dbReference type="Proteomes" id="UP000675920"/>
    </source>
</evidence>
<accession>A0A8B6XC27</accession>